<name>A0A7Z2GM13_9BURK</name>
<dbReference type="Pfam" id="PF00440">
    <property type="entry name" value="TetR_N"/>
    <property type="match status" value="1"/>
</dbReference>
<dbReference type="KEGG" id="pacs:FAZ98_21435"/>
<dbReference type="GO" id="GO:0003677">
    <property type="term" value="F:DNA binding"/>
    <property type="evidence" value="ECO:0007669"/>
    <property type="project" value="UniProtKB-UniRule"/>
</dbReference>
<dbReference type="PANTHER" id="PTHR30328:SF54">
    <property type="entry name" value="HTH-TYPE TRANSCRIPTIONAL REPRESSOR SCO4008"/>
    <property type="match status" value="1"/>
</dbReference>
<proteinExistence type="predicted"/>
<dbReference type="InterPro" id="IPR001647">
    <property type="entry name" value="HTH_TetR"/>
</dbReference>
<reference evidence="5 6" key="1">
    <citation type="submission" date="2019-12" db="EMBL/GenBank/DDBJ databases">
        <title>Paraburkholderia acidiphila 7Q-K02 sp. nov and Paraburkholderia acidisoli DHF22 sp. nov., two strains isolated from forest soil.</title>
        <authorList>
            <person name="Gao Z."/>
            <person name="Qiu L."/>
        </authorList>
    </citation>
    <scope>NUCLEOTIDE SEQUENCE [LARGE SCALE GENOMIC DNA]</scope>
    <source>
        <strain evidence="5 6">DHF22</strain>
    </source>
</reference>
<dbReference type="InterPro" id="IPR050109">
    <property type="entry name" value="HTH-type_TetR-like_transc_reg"/>
</dbReference>
<dbReference type="InterPro" id="IPR009057">
    <property type="entry name" value="Homeodomain-like_sf"/>
</dbReference>
<dbReference type="RefSeq" id="WP_158953565.1">
    <property type="nucleotide sequence ID" value="NZ_CP046914.1"/>
</dbReference>
<dbReference type="SUPFAM" id="SSF46689">
    <property type="entry name" value="Homeodomain-like"/>
    <property type="match status" value="1"/>
</dbReference>
<evidence type="ECO:0000256" key="2">
    <source>
        <dbReference type="PROSITE-ProRule" id="PRU00335"/>
    </source>
</evidence>
<dbReference type="Pfam" id="PF17938">
    <property type="entry name" value="TetR_C_29"/>
    <property type="match status" value="1"/>
</dbReference>
<dbReference type="AlphaFoldDB" id="A0A7Z2GM13"/>
<dbReference type="SUPFAM" id="SSF48498">
    <property type="entry name" value="Tetracyclin repressor-like, C-terminal domain"/>
    <property type="match status" value="1"/>
</dbReference>
<dbReference type="Gene3D" id="1.10.357.10">
    <property type="entry name" value="Tetracycline Repressor, domain 2"/>
    <property type="match status" value="1"/>
</dbReference>
<keyword evidence="6" id="KW-1185">Reference proteome</keyword>
<evidence type="ECO:0000313" key="6">
    <source>
        <dbReference type="Proteomes" id="UP000433577"/>
    </source>
</evidence>
<feature type="DNA-binding region" description="H-T-H motif" evidence="2">
    <location>
        <begin position="47"/>
        <end position="66"/>
    </location>
</feature>
<feature type="domain" description="HTH tetR-type" evidence="4">
    <location>
        <begin position="24"/>
        <end position="84"/>
    </location>
</feature>
<sequence length="227" mass="25721">MKNRPAVSRSSEEQGTEPRKRNPEESRKRLLLAGMSHFSRFGLGGARVTDIIAEAQMSHRMLYHYYENKEQLYVATLEFAYEQVRLSEVALHMNEMKPLDGVRRLVEFTFDYYVEKPEFMGLLSQENLNGGAYITSSKTIRAIQSPLLETLADLSARGVEDGTFAEPFDPLHLYIDIAGLCYFALSNRSTLSAVFSSRVAKPAFLKERRQHVVKLVTAALTNRNPPA</sequence>
<protein>
    <submittedName>
        <fullName evidence="5">TetR family transcriptional regulator</fullName>
    </submittedName>
</protein>
<feature type="compositionally biased region" description="Basic and acidic residues" evidence="3">
    <location>
        <begin position="10"/>
        <end position="26"/>
    </location>
</feature>
<evidence type="ECO:0000256" key="3">
    <source>
        <dbReference type="SAM" id="MobiDB-lite"/>
    </source>
</evidence>
<evidence type="ECO:0000313" key="5">
    <source>
        <dbReference type="EMBL" id="QGZ64287.1"/>
    </source>
</evidence>
<evidence type="ECO:0000259" key="4">
    <source>
        <dbReference type="PROSITE" id="PS50977"/>
    </source>
</evidence>
<dbReference type="OrthoDB" id="2356263at2"/>
<keyword evidence="1 2" id="KW-0238">DNA-binding</keyword>
<dbReference type="EMBL" id="CP046914">
    <property type="protein sequence ID" value="QGZ64287.1"/>
    <property type="molecule type" value="Genomic_DNA"/>
</dbReference>
<dbReference type="PROSITE" id="PS50977">
    <property type="entry name" value="HTH_TETR_2"/>
    <property type="match status" value="1"/>
</dbReference>
<dbReference type="InterPro" id="IPR036271">
    <property type="entry name" value="Tet_transcr_reg_TetR-rel_C_sf"/>
</dbReference>
<dbReference type="InterPro" id="IPR041474">
    <property type="entry name" value="NicS_C"/>
</dbReference>
<gene>
    <name evidence="5" type="ORF">FAZ98_21435</name>
</gene>
<dbReference type="PANTHER" id="PTHR30328">
    <property type="entry name" value="TRANSCRIPTIONAL REPRESSOR"/>
    <property type="match status" value="1"/>
</dbReference>
<dbReference type="Proteomes" id="UP000433577">
    <property type="component" value="Chromosome 2"/>
</dbReference>
<organism evidence="5 6">
    <name type="scientific">Paraburkholderia acidisoli</name>
    <dbReference type="NCBI Taxonomy" id="2571748"/>
    <lineage>
        <taxon>Bacteria</taxon>
        <taxon>Pseudomonadati</taxon>
        <taxon>Pseudomonadota</taxon>
        <taxon>Betaproteobacteria</taxon>
        <taxon>Burkholderiales</taxon>
        <taxon>Burkholderiaceae</taxon>
        <taxon>Paraburkholderia</taxon>
    </lineage>
</organism>
<accession>A0A7Z2GM13</accession>
<feature type="region of interest" description="Disordered" evidence="3">
    <location>
        <begin position="1"/>
        <end position="26"/>
    </location>
</feature>
<evidence type="ECO:0000256" key="1">
    <source>
        <dbReference type="ARBA" id="ARBA00023125"/>
    </source>
</evidence>